<keyword evidence="2" id="KW-0732">Signal</keyword>
<name>A0A6J1EBZ0_CUCMO</name>
<sequence length="107" mass="12106">MSRSQSSRSLQFLSFLFSLSLHSLSVLADEHSSAENGDGKAKKGDGWRSRSMGIKIVLICLGVVTVIAFSVILCKIWQRKKREEQHARLLKLFEDDDELELELGLRD</sequence>
<feature type="transmembrane region" description="Helical" evidence="1">
    <location>
        <begin position="52"/>
        <end position="74"/>
    </location>
</feature>
<keyword evidence="1" id="KW-0812">Transmembrane</keyword>
<dbReference type="PANTHER" id="PTHR33780">
    <property type="entry name" value="EXPRESSED PROTEIN"/>
    <property type="match status" value="1"/>
</dbReference>
<dbReference type="RefSeq" id="XP_022925369.1">
    <property type="nucleotide sequence ID" value="XM_023069601.1"/>
</dbReference>
<evidence type="ECO:0000313" key="3">
    <source>
        <dbReference type="Proteomes" id="UP000504609"/>
    </source>
</evidence>
<gene>
    <name evidence="4" type="primary">LOC111432678</name>
</gene>
<proteinExistence type="predicted"/>
<evidence type="ECO:0000313" key="4">
    <source>
        <dbReference type="RefSeq" id="XP_022925369.1"/>
    </source>
</evidence>
<keyword evidence="3" id="KW-1185">Reference proteome</keyword>
<reference evidence="4" key="1">
    <citation type="submission" date="2025-08" db="UniProtKB">
        <authorList>
            <consortium name="RefSeq"/>
        </authorList>
    </citation>
    <scope>IDENTIFICATION</scope>
    <source>
        <tissue evidence="4">Young leaves</tissue>
    </source>
</reference>
<feature type="chain" id="PRO_5027028150" evidence="2">
    <location>
        <begin position="29"/>
        <end position="107"/>
    </location>
</feature>
<feature type="signal peptide" evidence="2">
    <location>
        <begin position="1"/>
        <end position="28"/>
    </location>
</feature>
<protein>
    <submittedName>
        <fullName evidence="4">Uncharacterized protein LOC111432678</fullName>
    </submittedName>
</protein>
<dbReference type="AlphaFoldDB" id="A0A6J1EBZ0"/>
<evidence type="ECO:0000256" key="2">
    <source>
        <dbReference type="SAM" id="SignalP"/>
    </source>
</evidence>
<keyword evidence="1" id="KW-0472">Membrane</keyword>
<evidence type="ECO:0000256" key="1">
    <source>
        <dbReference type="SAM" id="Phobius"/>
    </source>
</evidence>
<dbReference type="Proteomes" id="UP000504609">
    <property type="component" value="Unplaced"/>
</dbReference>
<keyword evidence="1" id="KW-1133">Transmembrane helix</keyword>
<dbReference type="KEGG" id="cmos:111432678"/>
<organism evidence="3 4">
    <name type="scientific">Cucurbita moschata</name>
    <name type="common">Winter crookneck squash</name>
    <name type="synonym">Cucurbita pepo var. moschata</name>
    <dbReference type="NCBI Taxonomy" id="3662"/>
    <lineage>
        <taxon>Eukaryota</taxon>
        <taxon>Viridiplantae</taxon>
        <taxon>Streptophyta</taxon>
        <taxon>Embryophyta</taxon>
        <taxon>Tracheophyta</taxon>
        <taxon>Spermatophyta</taxon>
        <taxon>Magnoliopsida</taxon>
        <taxon>eudicotyledons</taxon>
        <taxon>Gunneridae</taxon>
        <taxon>Pentapetalae</taxon>
        <taxon>rosids</taxon>
        <taxon>fabids</taxon>
        <taxon>Cucurbitales</taxon>
        <taxon>Cucurbitaceae</taxon>
        <taxon>Cucurbiteae</taxon>
        <taxon>Cucurbita</taxon>
    </lineage>
</organism>
<dbReference type="PANTHER" id="PTHR33780:SF10">
    <property type="entry name" value="TRANSMEMBRANE PROTEIN"/>
    <property type="match status" value="1"/>
</dbReference>
<dbReference type="GeneID" id="111432678"/>
<accession>A0A6J1EBZ0</accession>